<evidence type="ECO:0000313" key="2">
    <source>
        <dbReference type="Proteomes" id="UP000054032"/>
    </source>
</evidence>
<dbReference type="OrthoDB" id="3687673at2759"/>
<dbReference type="RefSeq" id="XP_007691065.1">
    <property type="nucleotide sequence ID" value="XM_007692875.1"/>
</dbReference>
<dbReference type="Proteomes" id="UP000054032">
    <property type="component" value="Unassembled WGS sequence"/>
</dbReference>
<name>W6ZFX3_COCMI</name>
<accession>W6ZFX3</accession>
<gene>
    <name evidence="1" type="ORF">COCMIDRAFT_39518</name>
</gene>
<dbReference type="AlphaFoldDB" id="W6ZFX3"/>
<dbReference type="EMBL" id="KI964062">
    <property type="protein sequence ID" value="EUC42406.1"/>
    <property type="molecule type" value="Genomic_DNA"/>
</dbReference>
<reference evidence="1 2" key="1">
    <citation type="journal article" date="2013" name="PLoS Genet.">
        <title>Comparative genome structure, secondary metabolite, and effector coding capacity across Cochliobolus pathogens.</title>
        <authorList>
            <person name="Condon B.J."/>
            <person name="Leng Y."/>
            <person name="Wu D."/>
            <person name="Bushley K.E."/>
            <person name="Ohm R.A."/>
            <person name="Otillar R."/>
            <person name="Martin J."/>
            <person name="Schackwitz W."/>
            <person name="Grimwood J."/>
            <person name="MohdZainudin N."/>
            <person name="Xue C."/>
            <person name="Wang R."/>
            <person name="Manning V.A."/>
            <person name="Dhillon B."/>
            <person name="Tu Z.J."/>
            <person name="Steffenson B.J."/>
            <person name="Salamov A."/>
            <person name="Sun H."/>
            <person name="Lowry S."/>
            <person name="LaButti K."/>
            <person name="Han J."/>
            <person name="Copeland A."/>
            <person name="Lindquist E."/>
            <person name="Barry K."/>
            <person name="Schmutz J."/>
            <person name="Baker S.E."/>
            <person name="Ciuffetti L.M."/>
            <person name="Grigoriev I.V."/>
            <person name="Zhong S."/>
            <person name="Turgeon B.G."/>
        </authorList>
    </citation>
    <scope>NUCLEOTIDE SEQUENCE [LARGE SCALE GENOMIC DNA]</scope>
    <source>
        <strain evidence="1 2">ATCC 44560</strain>
    </source>
</reference>
<proteinExistence type="predicted"/>
<keyword evidence="2" id="KW-1185">Reference proteome</keyword>
<dbReference type="HOGENOM" id="CLU_1895821_0_0_1"/>
<protein>
    <submittedName>
        <fullName evidence="1">Uncharacterized protein</fullName>
    </submittedName>
</protein>
<organism evidence="1 2">
    <name type="scientific">Bipolaris oryzae ATCC 44560</name>
    <dbReference type="NCBI Taxonomy" id="930090"/>
    <lineage>
        <taxon>Eukaryota</taxon>
        <taxon>Fungi</taxon>
        <taxon>Dikarya</taxon>
        <taxon>Ascomycota</taxon>
        <taxon>Pezizomycotina</taxon>
        <taxon>Dothideomycetes</taxon>
        <taxon>Pleosporomycetidae</taxon>
        <taxon>Pleosporales</taxon>
        <taxon>Pleosporineae</taxon>
        <taxon>Pleosporaceae</taxon>
        <taxon>Bipolaris</taxon>
    </lineage>
</organism>
<dbReference type="KEGG" id="bor:COCMIDRAFT_39518"/>
<evidence type="ECO:0000313" key="1">
    <source>
        <dbReference type="EMBL" id="EUC42406.1"/>
    </source>
</evidence>
<sequence length="134" mass="14714">MVAKRQQRLVSESYAITNREKLPGIAPTEDRVSRGQFRGRCVIRLGSGDRRVLNHEEDGPAAMERTHKAAETLEATLHHFSCEASETGPLKSEAQGLDLSVPVARSSLAGPFVLPTLLSGDTQYSHWCGNRSAW</sequence>
<dbReference type="GeneID" id="19123698"/>